<name>A0A543NL72_9ACTN</name>
<dbReference type="EMBL" id="VFQC01000001">
    <property type="protein sequence ID" value="TQN32562.1"/>
    <property type="molecule type" value="Genomic_DNA"/>
</dbReference>
<dbReference type="SMART" id="SM00422">
    <property type="entry name" value="HTH_MERR"/>
    <property type="match status" value="1"/>
</dbReference>
<keyword evidence="7" id="KW-1185">Reference proteome</keyword>
<dbReference type="PANTHER" id="PTHR30204">
    <property type="entry name" value="REDOX-CYCLING DRUG-SENSING TRANSCRIPTIONAL ACTIVATOR SOXR"/>
    <property type="match status" value="1"/>
</dbReference>
<proteinExistence type="predicted"/>
<evidence type="ECO:0000256" key="4">
    <source>
        <dbReference type="ARBA" id="ARBA00023163"/>
    </source>
</evidence>
<comment type="caution">
    <text evidence="6">The sequence shown here is derived from an EMBL/GenBank/DDBJ whole genome shotgun (WGS) entry which is preliminary data.</text>
</comment>
<evidence type="ECO:0000256" key="2">
    <source>
        <dbReference type="ARBA" id="ARBA00023015"/>
    </source>
</evidence>
<evidence type="ECO:0000259" key="5">
    <source>
        <dbReference type="PROSITE" id="PS50937"/>
    </source>
</evidence>
<evidence type="ECO:0000313" key="7">
    <source>
        <dbReference type="Proteomes" id="UP000317422"/>
    </source>
</evidence>
<keyword evidence="3" id="KW-0238">DNA-binding</keyword>
<keyword evidence="1" id="KW-0678">Repressor</keyword>
<evidence type="ECO:0000313" key="6">
    <source>
        <dbReference type="EMBL" id="TQN32562.1"/>
    </source>
</evidence>
<dbReference type="SUPFAM" id="SSF46955">
    <property type="entry name" value="Putative DNA-binding domain"/>
    <property type="match status" value="1"/>
</dbReference>
<feature type="domain" description="HTH merR-type" evidence="5">
    <location>
        <begin position="1"/>
        <end position="70"/>
    </location>
</feature>
<protein>
    <submittedName>
        <fullName evidence="6">MerR-like DNA binding protein</fullName>
    </submittedName>
</protein>
<dbReference type="InterPro" id="IPR000551">
    <property type="entry name" value="MerR-type_HTH_dom"/>
</dbReference>
<keyword evidence="2" id="KW-0805">Transcription regulation</keyword>
<organism evidence="6 7">
    <name type="scientific">Haloactinospora alba</name>
    <dbReference type="NCBI Taxonomy" id="405555"/>
    <lineage>
        <taxon>Bacteria</taxon>
        <taxon>Bacillati</taxon>
        <taxon>Actinomycetota</taxon>
        <taxon>Actinomycetes</taxon>
        <taxon>Streptosporangiales</taxon>
        <taxon>Nocardiopsidaceae</taxon>
        <taxon>Haloactinospora</taxon>
    </lineage>
</organism>
<dbReference type="AlphaFoldDB" id="A0A543NL72"/>
<dbReference type="InterPro" id="IPR047057">
    <property type="entry name" value="MerR_fam"/>
</dbReference>
<gene>
    <name evidence="6" type="ORF">FHX37_2534</name>
</gene>
<reference evidence="6 7" key="1">
    <citation type="submission" date="2019-06" db="EMBL/GenBank/DDBJ databases">
        <title>Sequencing the genomes of 1000 actinobacteria strains.</title>
        <authorList>
            <person name="Klenk H.-P."/>
        </authorList>
    </citation>
    <scope>NUCLEOTIDE SEQUENCE [LARGE SCALE GENOMIC DNA]</scope>
    <source>
        <strain evidence="6 7">DSM 45015</strain>
    </source>
</reference>
<accession>A0A543NL72</accession>
<keyword evidence="4" id="KW-0804">Transcription</keyword>
<dbReference type="InterPro" id="IPR009061">
    <property type="entry name" value="DNA-bd_dom_put_sf"/>
</dbReference>
<dbReference type="Pfam" id="PF13411">
    <property type="entry name" value="MerR_1"/>
    <property type="match status" value="1"/>
</dbReference>
<dbReference type="RefSeq" id="WP_141924037.1">
    <property type="nucleotide sequence ID" value="NZ_VFQC01000001.1"/>
</dbReference>
<evidence type="ECO:0000256" key="3">
    <source>
        <dbReference type="ARBA" id="ARBA00023125"/>
    </source>
</evidence>
<dbReference type="PROSITE" id="PS50937">
    <property type="entry name" value="HTH_MERR_2"/>
    <property type="match status" value="1"/>
</dbReference>
<dbReference type="Proteomes" id="UP000317422">
    <property type="component" value="Unassembled WGS sequence"/>
</dbReference>
<dbReference type="Gene3D" id="1.10.1660.10">
    <property type="match status" value="1"/>
</dbReference>
<dbReference type="PANTHER" id="PTHR30204:SF69">
    <property type="entry name" value="MERR-FAMILY TRANSCRIPTIONAL REGULATOR"/>
    <property type="match status" value="1"/>
</dbReference>
<dbReference type="PRINTS" id="PR00040">
    <property type="entry name" value="HTHMERR"/>
</dbReference>
<sequence length="215" mass="23228">MRISELSERSGVPVATIKYYLRENLLPRGEATSATQARYGEEHLRRLRLIRALVETAEVPLARIRTVLEAMDDPGTDLHHLLGATQYAFTPLAEAPPDEGAWEEAAATTTGLLAQLGWNVTPHSPARQQLTAAVATLAHLGHPVGAETLRVYASAARTAAERDIATVDPEASRAETAEHVVTMTALMEQALLGLHRLAQEDASARRFGSGEHSAE</sequence>
<evidence type="ECO:0000256" key="1">
    <source>
        <dbReference type="ARBA" id="ARBA00022491"/>
    </source>
</evidence>
<dbReference type="GO" id="GO:0003700">
    <property type="term" value="F:DNA-binding transcription factor activity"/>
    <property type="evidence" value="ECO:0007669"/>
    <property type="project" value="InterPro"/>
</dbReference>
<dbReference type="GO" id="GO:0003677">
    <property type="term" value="F:DNA binding"/>
    <property type="evidence" value="ECO:0007669"/>
    <property type="project" value="UniProtKB-KW"/>
</dbReference>
<dbReference type="OrthoDB" id="5242095at2"/>